<evidence type="ECO:0000313" key="2">
    <source>
        <dbReference type="Proteomes" id="UP000266389"/>
    </source>
</evidence>
<organism evidence="1 2">
    <name type="scientific">Candidatus Thermochlorobacter aerophilus</name>
    <dbReference type="NCBI Taxonomy" id="1868324"/>
    <lineage>
        <taxon>Bacteria</taxon>
        <taxon>Pseudomonadati</taxon>
        <taxon>Chlorobiota</taxon>
        <taxon>Chlorobiia</taxon>
        <taxon>Chlorobiales</taxon>
        <taxon>Candidatus Thermochlorobacteriaceae</taxon>
        <taxon>Candidatus Thermochlorobacter</taxon>
    </lineage>
</organism>
<dbReference type="EMBL" id="PHFL01000058">
    <property type="protein sequence ID" value="RFM23766.1"/>
    <property type="molecule type" value="Genomic_DNA"/>
</dbReference>
<accession>A0A395LZ29</accession>
<evidence type="ECO:0000313" key="1">
    <source>
        <dbReference type="EMBL" id="RFM23766.1"/>
    </source>
</evidence>
<proteinExistence type="predicted"/>
<protein>
    <recommendedName>
        <fullName evidence="3">DUF4296 domain-containing protein</fullName>
    </recommendedName>
</protein>
<dbReference type="AlphaFoldDB" id="A0A395LZ29"/>
<gene>
    <name evidence="1" type="ORF">D0433_09020</name>
</gene>
<dbReference type="Proteomes" id="UP000266389">
    <property type="component" value="Unassembled WGS sequence"/>
</dbReference>
<name>A0A395LZ29_9BACT</name>
<comment type="caution">
    <text evidence="1">The sequence shown here is derived from an EMBL/GenBank/DDBJ whole genome shotgun (WGS) entry which is preliminary data.</text>
</comment>
<evidence type="ECO:0008006" key="3">
    <source>
        <dbReference type="Google" id="ProtNLM"/>
    </source>
</evidence>
<sequence>MCFVSKYLESAIFITLKLSENVLKVKPLMALSLTVGMLWGLGCAQKVKLDARDRKFIAVYADVLVLQGSYATASDSLKKHFNKSDSLSALFAAHAYSPQEFSEQFERYRTDPKRWQEVQMQTLQLLEERRHIILQEKQDSTLGKFQLY</sequence>
<reference evidence="1 2" key="1">
    <citation type="journal article" date="2011" name="ISME J.">
        <title>Community ecology of hot spring cyanobacterial mats: predominant populations and their functional potential.</title>
        <authorList>
            <person name="Klatt C.G."/>
            <person name="Wood J.M."/>
            <person name="Rusch D.B."/>
            <person name="Bateson M.M."/>
            <person name="Hamamura N."/>
            <person name="Heidelberg J.F."/>
            <person name="Grossman A.R."/>
            <person name="Bhaya D."/>
            <person name="Cohan F.M."/>
            <person name="Kuhl M."/>
            <person name="Bryant D.A."/>
            <person name="Ward D.M."/>
        </authorList>
    </citation>
    <scope>NUCLEOTIDE SEQUENCE [LARGE SCALE GENOMIC DNA]</scope>
    <source>
        <strain evidence="1">OS</strain>
    </source>
</reference>